<accession>A0A6C0KQJ0</accession>
<dbReference type="InterPro" id="IPR016030">
    <property type="entry name" value="CblAdoTrfase-like"/>
</dbReference>
<keyword evidence="1" id="KW-0808">Transferase</keyword>
<keyword evidence="3" id="KW-0067">ATP-binding</keyword>
<feature type="domain" description="Cobalamin adenosyltransferase-like" evidence="4">
    <location>
        <begin position="3"/>
        <end position="174"/>
    </location>
</feature>
<evidence type="ECO:0000256" key="1">
    <source>
        <dbReference type="ARBA" id="ARBA00022679"/>
    </source>
</evidence>
<dbReference type="AlphaFoldDB" id="A0A6C0KQJ0"/>
<dbReference type="EMBL" id="MN740964">
    <property type="protein sequence ID" value="QHU20232.1"/>
    <property type="molecule type" value="Genomic_DNA"/>
</dbReference>
<dbReference type="InterPro" id="IPR029499">
    <property type="entry name" value="PduO-typ"/>
</dbReference>
<dbReference type="NCBIfam" id="TIGR00636">
    <property type="entry name" value="PduO_Nterm"/>
    <property type="match status" value="1"/>
</dbReference>
<dbReference type="InterPro" id="IPR036451">
    <property type="entry name" value="CblAdoTrfase-like_sf"/>
</dbReference>
<keyword evidence="2" id="KW-0547">Nucleotide-binding</keyword>
<name>A0A6C0KQJ0_9ZZZZ</name>
<dbReference type="GO" id="GO:0008817">
    <property type="term" value="F:corrinoid adenosyltransferase activity"/>
    <property type="evidence" value="ECO:0007669"/>
    <property type="project" value="TreeGrafter"/>
</dbReference>
<proteinExistence type="predicted"/>
<dbReference type="PANTHER" id="PTHR12213">
    <property type="entry name" value="CORRINOID ADENOSYLTRANSFERASE"/>
    <property type="match status" value="1"/>
</dbReference>
<dbReference type="SUPFAM" id="SSF89028">
    <property type="entry name" value="Cobalamin adenosyltransferase-like"/>
    <property type="match status" value="1"/>
</dbReference>
<evidence type="ECO:0000259" key="4">
    <source>
        <dbReference type="Pfam" id="PF01923"/>
    </source>
</evidence>
<reference evidence="5" key="1">
    <citation type="journal article" date="2020" name="Nature">
        <title>Giant virus diversity and host interactions through global metagenomics.</title>
        <authorList>
            <person name="Schulz F."/>
            <person name="Roux S."/>
            <person name="Paez-Espino D."/>
            <person name="Jungbluth S."/>
            <person name="Walsh D.A."/>
            <person name="Denef V.J."/>
            <person name="McMahon K.D."/>
            <person name="Konstantinidis K.T."/>
            <person name="Eloe-Fadrosh E.A."/>
            <person name="Kyrpides N.C."/>
            <person name="Woyke T."/>
        </authorList>
    </citation>
    <scope>NUCLEOTIDE SEQUENCE</scope>
    <source>
        <strain evidence="5">GVMAG-S-3300013014-136</strain>
    </source>
</reference>
<sequence length="181" mass="20679">MKVYTKTGDNGTSGLYDGSRVQKCEQIFDVLGTLDEMASHIGKLIFLLRNFYIANSSDKHKIIPYIISLQKTLLNIGSIIATPSRDDSFILPEFTEEQVSEIENYIDVMDSELKPLTVFIIQDGKNEIEAEAHICRTVTRRAEREINKYGNVSHEIFKFINRLSDFFFTLARYVSEPGKQA</sequence>
<dbReference type="Gene3D" id="1.20.1200.10">
    <property type="entry name" value="Cobalamin adenosyltransferase-like"/>
    <property type="match status" value="1"/>
</dbReference>
<dbReference type="PANTHER" id="PTHR12213:SF0">
    <property type="entry name" value="CORRINOID ADENOSYLTRANSFERASE MMAB"/>
    <property type="match status" value="1"/>
</dbReference>
<protein>
    <recommendedName>
        <fullName evidence="4">Cobalamin adenosyltransferase-like domain-containing protein</fullName>
    </recommendedName>
</protein>
<evidence type="ECO:0000313" key="5">
    <source>
        <dbReference type="EMBL" id="QHU20232.1"/>
    </source>
</evidence>
<dbReference type="GO" id="GO:0005524">
    <property type="term" value="F:ATP binding"/>
    <property type="evidence" value="ECO:0007669"/>
    <property type="project" value="UniProtKB-KW"/>
</dbReference>
<evidence type="ECO:0000256" key="2">
    <source>
        <dbReference type="ARBA" id="ARBA00022741"/>
    </source>
</evidence>
<evidence type="ECO:0000256" key="3">
    <source>
        <dbReference type="ARBA" id="ARBA00022840"/>
    </source>
</evidence>
<dbReference type="Pfam" id="PF01923">
    <property type="entry name" value="Cob_adeno_trans"/>
    <property type="match status" value="1"/>
</dbReference>
<organism evidence="5">
    <name type="scientific">viral metagenome</name>
    <dbReference type="NCBI Taxonomy" id="1070528"/>
    <lineage>
        <taxon>unclassified sequences</taxon>
        <taxon>metagenomes</taxon>
        <taxon>organismal metagenomes</taxon>
    </lineage>
</organism>